<dbReference type="SUPFAM" id="SSF47473">
    <property type="entry name" value="EF-hand"/>
    <property type="match status" value="1"/>
</dbReference>
<dbReference type="OrthoDB" id="3530529at2"/>
<evidence type="ECO:0000313" key="3">
    <source>
        <dbReference type="Proteomes" id="UP000316096"/>
    </source>
</evidence>
<evidence type="ECO:0000259" key="1">
    <source>
        <dbReference type="PROSITE" id="PS50222"/>
    </source>
</evidence>
<evidence type="ECO:0000313" key="2">
    <source>
        <dbReference type="EMBL" id="TQM00672.1"/>
    </source>
</evidence>
<reference evidence="2 3" key="1">
    <citation type="submission" date="2019-06" db="EMBL/GenBank/DDBJ databases">
        <title>Sequencing the genomes of 1000 actinobacteria strains.</title>
        <authorList>
            <person name="Klenk H.-P."/>
        </authorList>
    </citation>
    <scope>NUCLEOTIDE SEQUENCE [LARGE SCALE GENOMIC DNA]</scope>
    <source>
        <strain evidence="2 3">DSM 102200</strain>
    </source>
</reference>
<dbReference type="InterPro" id="IPR011992">
    <property type="entry name" value="EF-hand-dom_pair"/>
</dbReference>
<dbReference type="Proteomes" id="UP000316096">
    <property type="component" value="Unassembled WGS sequence"/>
</dbReference>
<organism evidence="2 3">
    <name type="scientific">Actinoallomurus bryophytorum</name>
    <dbReference type="NCBI Taxonomy" id="1490222"/>
    <lineage>
        <taxon>Bacteria</taxon>
        <taxon>Bacillati</taxon>
        <taxon>Actinomycetota</taxon>
        <taxon>Actinomycetes</taxon>
        <taxon>Streptosporangiales</taxon>
        <taxon>Thermomonosporaceae</taxon>
        <taxon>Actinoallomurus</taxon>
    </lineage>
</organism>
<feature type="domain" description="EF-hand" evidence="1">
    <location>
        <begin position="3"/>
        <end position="38"/>
    </location>
</feature>
<keyword evidence="3" id="KW-1185">Reference proteome</keyword>
<dbReference type="PROSITE" id="PS00018">
    <property type="entry name" value="EF_HAND_1"/>
    <property type="match status" value="3"/>
</dbReference>
<dbReference type="Gene3D" id="1.10.238.10">
    <property type="entry name" value="EF-hand"/>
    <property type="match status" value="1"/>
</dbReference>
<dbReference type="RefSeq" id="WP_141960387.1">
    <property type="nucleotide sequence ID" value="NZ_VFOZ01000001.1"/>
</dbReference>
<proteinExistence type="predicted"/>
<accession>A0A543CU95</accession>
<protein>
    <submittedName>
        <fullName evidence="2">EF hand domain-containing protein</fullName>
    </submittedName>
</protein>
<dbReference type="Pfam" id="PF13202">
    <property type="entry name" value="EF-hand_5"/>
    <property type="match status" value="2"/>
</dbReference>
<dbReference type="PROSITE" id="PS50222">
    <property type="entry name" value="EF_HAND_2"/>
    <property type="match status" value="2"/>
</dbReference>
<sequence length="171" mass="18787">MDARLDRIKAAFDALDTNSNGYLEAGDFDRLGHRIVQALDVAESSPKAQAMHAGCRRYWQGLVGTLDRNGDGRLTCEEYARFHEPDGYEGNVRPYAEALTAICDRDDDGFVQHADLVRGLGAVGFPVANIEDLSRALDPQGTGQVSRIEWRTAIEDFFLTKGSHSVGDTLV</sequence>
<comment type="caution">
    <text evidence="2">The sequence shown here is derived from an EMBL/GenBank/DDBJ whole genome shotgun (WGS) entry which is preliminary data.</text>
</comment>
<dbReference type="EMBL" id="VFOZ01000001">
    <property type="protein sequence ID" value="TQM00672.1"/>
    <property type="molecule type" value="Genomic_DNA"/>
</dbReference>
<feature type="domain" description="EF-hand" evidence="1">
    <location>
        <begin position="66"/>
        <end position="89"/>
    </location>
</feature>
<dbReference type="InterPro" id="IPR002048">
    <property type="entry name" value="EF_hand_dom"/>
</dbReference>
<dbReference type="AlphaFoldDB" id="A0A543CU95"/>
<name>A0A543CU95_9ACTN</name>
<dbReference type="InterPro" id="IPR018247">
    <property type="entry name" value="EF_Hand_1_Ca_BS"/>
</dbReference>
<gene>
    <name evidence="2" type="ORF">FB559_6388</name>
</gene>
<dbReference type="GO" id="GO:0005509">
    <property type="term" value="F:calcium ion binding"/>
    <property type="evidence" value="ECO:0007669"/>
    <property type="project" value="InterPro"/>
</dbReference>